<dbReference type="Gene3D" id="3.40.50.150">
    <property type="entry name" value="Vaccinia Virus protein VP39"/>
    <property type="match status" value="1"/>
</dbReference>
<evidence type="ECO:0000256" key="6">
    <source>
        <dbReference type="ARBA" id="ARBA00022679"/>
    </source>
</evidence>
<dbReference type="EMBL" id="JAOTJC010000007">
    <property type="protein sequence ID" value="MCU7554539.1"/>
    <property type="molecule type" value="Genomic_DNA"/>
</dbReference>
<sequence length="203" mass="22595">MIALSAIMKRVSQSSRKASSKVGQIRIIAGQWRGRKLPVADVQGLRPTTDRNKETLFNWLMHDLHDARCLDVFAGSGSLGLEALSRYAAFCQFFEQDRRAATTLTNNLQTLNAEGSVLQGDALAYLQQKPASPFNIVFVDPPFGQQLINPALQALCDKEWVTAGSLVYVEHEPDAPAVSFPVPVNCRKTKRLNQLHYHLFEIS</sequence>
<keyword evidence="5 9" id="KW-0489">Methyltransferase</keyword>
<comment type="function">
    <text evidence="1 9">Specifically methylates the guanine in position 966 of 16S rRNA in the assembled 30S particle.</text>
</comment>
<name>A0ABT2VMR1_9ALTE</name>
<dbReference type="InterPro" id="IPR002052">
    <property type="entry name" value="DNA_methylase_N6_adenine_CS"/>
</dbReference>
<dbReference type="InterPro" id="IPR029063">
    <property type="entry name" value="SAM-dependent_MTases_sf"/>
</dbReference>
<evidence type="ECO:0000256" key="5">
    <source>
        <dbReference type="ARBA" id="ARBA00022603"/>
    </source>
</evidence>
<comment type="catalytic activity">
    <reaction evidence="8 9">
        <text>guanosine(966) in 16S rRNA + S-adenosyl-L-methionine = N(2)-methylguanosine(966) in 16S rRNA + S-adenosyl-L-homocysteine + H(+)</text>
        <dbReference type="Rhea" id="RHEA:23548"/>
        <dbReference type="Rhea" id="RHEA-COMP:10211"/>
        <dbReference type="Rhea" id="RHEA-COMP:10212"/>
        <dbReference type="ChEBI" id="CHEBI:15378"/>
        <dbReference type="ChEBI" id="CHEBI:57856"/>
        <dbReference type="ChEBI" id="CHEBI:59789"/>
        <dbReference type="ChEBI" id="CHEBI:74269"/>
        <dbReference type="ChEBI" id="CHEBI:74481"/>
        <dbReference type="EC" id="2.1.1.171"/>
    </reaction>
</comment>
<evidence type="ECO:0000256" key="7">
    <source>
        <dbReference type="ARBA" id="ARBA00022691"/>
    </source>
</evidence>
<dbReference type="GO" id="GO:0052913">
    <property type="term" value="F:16S rRNA (guanine(966)-N(2))-methyltransferase activity"/>
    <property type="evidence" value="ECO:0007669"/>
    <property type="project" value="UniProtKB-EC"/>
</dbReference>
<dbReference type="Proteomes" id="UP001209257">
    <property type="component" value="Unassembled WGS sequence"/>
</dbReference>
<protein>
    <recommendedName>
        <fullName evidence="4 9">Ribosomal RNA small subunit methyltransferase D</fullName>
        <ecNumber evidence="3 9">2.1.1.171</ecNumber>
    </recommendedName>
</protein>
<evidence type="ECO:0000256" key="8">
    <source>
        <dbReference type="ARBA" id="ARBA00048326"/>
    </source>
</evidence>
<dbReference type="RefSeq" id="WP_262993257.1">
    <property type="nucleotide sequence ID" value="NZ_JAOTJC010000007.1"/>
</dbReference>
<gene>
    <name evidence="10" type="primary">rsmD</name>
    <name evidence="10" type="ORF">OCL06_08000</name>
</gene>
<evidence type="ECO:0000256" key="3">
    <source>
        <dbReference type="ARBA" id="ARBA00012141"/>
    </source>
</evidence>
<dbReference type="InterPro" id="IPR004398">
    <property type="entry name" value="RNA_MeTrfase_RsmD"/>
</dbReference>
<dbReference type="NCBIfam" id="TIGR00095">
    <property type="entry name" value="16S rRNA (guanine(966)-N(2))-methyltransferase RsmD"/>
    <property type="match status" value="1"/>
</dbReference>
<dbReference type="Pfam" id="PF03602">
    <property type="entry name" value="Cons_hypoth95"/>
    <property type="match status" value="1"/>
</dbReference>
<dbReference type="SUPFAM" id="SSF53335">
    <property type="entry name" value="S-adenosyl-L-methionine-dependent methyltransferases"/>
    <property type="match status" value="1"/>
</dbReference>
<evidence type="ECO:0000256" key="9">
    <source>
        <dbReference type="PIRNR" id="PIRNR004553"/>
    </source>
</evidence>
<keyword evidence="9" id="KW-0698">rRNA processing</keyword>
<evidence type="ECO:0000256" key="4">
    <source>
        <dbReference type="ARBA" id="ARBA00013682"/>
    </source>
</evidence>
<comment type="similarity">
    <text evidence="2 9">Belongs to the methyltransferase superfamily. RsmD family.</text>
</comment>
<evidence type="ECO:0000256" key="1">
    <source>
        <dbReference type="ARBA" id="ARBA00002649"/>
    </source>
</evidence>
<keyword evidence="11" id="KW-1185">Reference proteome</keyword>
<keyword evidence="7 9" id="KW-0949">S-adenosyl-L-methionine</keyword>
<dbReference type="EC" id="2.1.1.171" evidence="3 9"/>
<dbReference type="PIRSF" id="PIRSF004553">
    <property type="entry name" value="CHP00095"/>
    <property type="match status" value="1"/>
</dbReference>
<dbReference type="PANTHER" id="PTHR43542:SF1">
    <property type="entry name" value="METHYLTRANSFERASE"/>
    <property type="match status" value="1"/>
</dbReference>
<dbReference type="PANTHER" id="PTHR43542">
    <property type="entry name" value="METHYLTRANSFERASE"/>
    <property type="match status" value="1"/>
</dbReference>
<accession>A0ABT2VMR1</accession>
<evidence type="ECO:0000313" key="10">
    <source>
        <dbReference type="EMBL" id="MCU7554539.1"/>
    </source>
</evidence>
<reference evidence="11" key="1">
    <citation type="submission" date="2023-07" db="EMBL/GenBank/DDBJ databases">
        <title>Study on multiphase classification of strain Alteromonas salexigens isolated from the Yellow Sea.</title>
        <authorList>
            <person name="Sun L."/>
        </authorList>
    </citation>
    <scope>NUCLEOTIDE SEQUENCE [LARGE SCALE GENOMIC DNA]</scope>
    <source>
        <strain evidence="11">ASW11-19</strain>
    </source>
</reference>
<proteinExistence type="inferred from homology"/>
<keyword evidence="6 9" id="KW-0808">Transferase</keyword>
<evidence type="ECO:0000313" key="11">
    <source>
        <dbReference type="Proteomes" id="UP001209257"/>
    </source>
</evidence>
<evidence type="ECO:0000256" key="2">
    <source>
        <dbReference type="ARBA" id="ARBA00005269"/>
    </source>
</evidence>
<dbReference type="PROSITE" id="PS00092">
    <property type="entry name" value="N6_MTASE"/>
    <property type="match status" value="1"/>
</dbReference>
<dbReference type="CDD" id="cd02440">
    <property type="entry name" value="AdoMet_MTases"/>
    <property type="match status" value="1"/>
</dbReference>
<comment type="caution">
    <text evidence="10">The sequence shown here is derived from an EMBL/GenBank/DDBJ whole genome shotgun (WGS) entry which is preliminary data.</text>
</comment>
<organism evidence="10 11">
    <name type="scientific">Alteromonas salexigens</name>
    <dbReference type="NCBI Taxonomy" id="2982530"/>
    <lineage>
        <taxon>Bacteria</taxon>
        <taxon>Pseudomonadati</taxon>
        <taxon>Pseudomonadota</taxon>
        <taxon>Gammaproteobacteria</taxon>
        <taxon>Alteromonadales</taxon>
        <taxon>Alteromonadaceae</taxon>
        <taxon>Alteromonas/Salinimonas group</taxon>
        <taxon>Alteromonas</taxon>
    </lineage>
</organism>